<evidence type="ECO:0000313" key="3">
    <source>
        <dbReference type="EMBL" id="APZ41991.1"/>
    </source>
</evidence>
<gene>
    <name evidence="3" type="ORF">BW247_01825</name>
</gene>
<dbReference type="InterPro" id="IPR051680">
    <property type="entry name" value="ATP-dep_Glu-Cys_Ligase-2"/>
</dbReference>
<sequence length="333" mass="37326">MLSRVAERIYWMARYAERAENIARLINVNTLMLLDLPRGVTLSWDALIAMTGASEDFAGHYNEANERNVVKFLVADTRNPGSLLSSLGSARENARTIRDIIPREAWESINELYQRATTELPVSLARGKRYEALLAAVEALQQMNGILSGGMLHDAGYEFLRLGRNLERADMITRSIDVRTADVLPPEMAGLAALRSLRWMSLLRSLSAYQAYRQQVQGAVKREDVLDFLFKNAEFPRAVRHCVGEVSAAISRLPRAEEALTVCAALDKQIARARVCGYDDPGVHRFVDRVQKGLGDVHAVVGETWFLHTQPTRKKRRRAARPRSKAESPGERG</sequence>
<proteinExistence type="predicted"/>
<dbReference type="InterPro" id="IPR007296">
    <property type="entry name" value="DUF403"/>
</dbReference>
<dbReference type="Pfam" id="PF04168">
    <property type="entry name" value="Alpha-E"/>
    <property type="match status" value="1"/>
</dbReference>
<feature type="compositionally biased region" description="Basic and acidic residues" evidence="1">
    <location>
        <begin position="324"/>
        <end position="333"/>
    </location>
</feature>
<protein>
    <recommendedName>
        <fullName evidence="2">DUF403 domain-containing protein</fullName>
    </recommendedName>
</protein>
<feature type="region of interest" description="Disordered" evidence="1">
    <location>
        <begin position="311"/>
        <end position="333"/>
    </location>
</feature>
<dbReference type="Proteomes" id="UP000243807">
    <property type="component" value="Chromosome"/>
</dbReference>
<feature type="compositionally biased region" description="Basic residues" evidence="1">
    <location>
        <begin position="311"/>
        <end position="323"/>
    </location>
</feature>
<dbReference type="STRING" id="1765967.BW247_01825"/>
<dbReference type="EMBL" id="CP019434">
    <property type="protein sequence ID" value="APZ41991.1"/>
    <property type="molecule type" value="Genomic_DNA"/>
</dbReference>
<keyword evidence="4" id="KW-1185">Reference proteome</keyword>
<dbReference type="PANTHER" id="PTHR34595">
    <property type="entry name" value="BLR5612 PROTEIN"/>
    <property type="match status" value="1"/>
</dbReference>
<feature type="domain" description="DUF403" evidence="2">
    <location>
        <begin position="1"/>
        <end position="306"/>
    </location>
</feature>
<evidence type="ECO:0000259" key="2">
    <source>
        <dbReference type="Pfam" id="PF04168"/>
    </source>
</evidence>
<dbReference type="PANTHER" id="PTHR34595:SF7">
    <property type="entry name" value="SLL1039 PROTEIN"/>
    <property type="match status" value="1"/>
</dbReference>
<dbReference type="OrthoDB" id="9803532at2"/>
<evidence type="ECO:0000256" key="1">
    <source>
        <dbReference type="SAM" id="MobiDB-lite"/>
    </source>
</evidence>
<dbReference type="KEGG" id="afy:BW247_01825"/>
<accession>A0A1P8UDP8</accession>
<dbReference type="RefSeq" id="WP_076835338.1">
    <property type="nucleotide sequence ID" value="NZ_CP019434.1"/>
</dbReference>
<evidence type="ECO:0000313" key="4">
    <source>
        <dbReference type="Proteomes" id="UP000243807"/>
    </source>
</evidence>
<organism evidence="3 4">
    <name type="scientific">Acidihalobacter ferrooxydans</name>
    <dbReference type="NCBI Taxonomy" id="1765967"/>
    <lineage>
        <taxon>Bacteria</taxon>
        <taxon>Pseudomonadati</taxon>
        <taxon>Pseudomonadota</taxon>
        <taxon>Gammaproteobacteria</taxon>
        <taxon>Chromatiales</taxon>
        <taxon>Ectothiorhodospiraceae</taxon>
        <taxon>Acidihalobacter</taxon>
    </lineage>
</organism>
<dbReference type="AlphaFoldDB" id="A0A1P8UDP8"/>
<reference evidence="3 4" key="1">
    <citation type="submission" date="2017-01" db="EMBL/GenBank/DDBJ databases">
        <title>Draft sequence of Acidihalobacter ferrooxidans strain DSM 14175 (strain V8).</title>
        <authorList>
            <person name="Khaleque H.N."/>
            <person name="Ramsay J.P."/>
            <person name="Murphy R.J.T."/>
            <person name="Kaksonen A.H."/>
            <person name="Boxall N.J."/>
            <person name="Watkin E.L.J."/>
        </authorList>
    </citation>
    <scope>NUCLEOTIDE SEQUENCE [LARGE SCALE GENOMIC DNA]</scope>
    <source>
        <strain evidence="3 4">V8</strain>
    </source>
</reference>
<name>A0A1P8UDP8_9GAMM</name>